<dbReference type="InterPro" id="IPR024943">
    <property type="entry name" value="Enhancer_polycomb"/>
</dbReference>
<evidence type="ECO:0000256" key="3">
    <source>
        <dbReference type="ARBA" id="ARBA00023015"/>
    </source>
</evidence>
<dbReference type="AlphaFoldDB" id="A0A5A7P6P3"/>
<evidence type="ECO:0000256" key="1">
    <source>
        <dbReference type="ARBA" id="ARBA00004123"/>
    </source>
</evidence>
<reference evidence="10" key="1">
    <citation type="journal article" date="2019" name="Curr. Biol.">
        <title>Genome Sequence of Striga asiatica Provides Insight into the Evolution of Plant Parasitism.</title>
        <authorList>
            <person name="Yoshida S."/>
            <person name="Kim S."/>
            <person name="Wafula E.K."/>
            <person name="Tanskanen J."/>
            <person name="Kim Y.M."/>
            <person name="Honaas L."/>
            <person name="Yang Z."/>
            <person name="Spallek T."/>
            <person name="Conn C.E."/>
            <person name="Ichihashi Y."/>
            <person name="Cheong K."/>
            <person name="Cui S."/>
            <person name="Der J.P."/>
            <person name="Gundlach H."/>
            <person name="Jiao Y."/>
            <person name="Hori C."/>
            <person name="Ishida J.K."/>
            <person name="Kasahara H."/>
            <person name="Kiba T."/>
            <person name="Kim M.S."/>
            <person name="Koo N."/>
            <person name="Laohavisit A."/>
            <person name="Lee Y.H."/>
            <person name="Lumba S."/>
            <person name="McCourt P."/>
            <person name="Mortimer J.C."/>
            <person name="Mutuku J.M."/>
            <person name="Nomura T."/>
            <person name="Sasaki-Sekimoto Y."/>
            <person name="Seto Y."/>
            <person name="Wang Y."/>
            <person name="Wakatake T."/>
            <person name="Sakakibara H."/>
            <person name="Demura T."/>
            <person name="Yamaguchi S."/>
            <person name="Yoneyama K."/>
            <person name="Manabe R.I."/>
            <person name="Nelson D.C."/>
            <person name="Schulman A.H."/>
            <person name="Timko M.P."/>
            <person name="dePamphilis C.W."/>
            <person name="Choi D."/>
            <person name="Shirasu K."/>
        </authorList>
    </citation>
    <scope>NUCLEOTIDE SEQUENCE [LARGE SCALE GENOMIC DNA]</scope>
    <source>
        <strain evidence="10">cv. UVA1</strain>
    </source>
</reference>
<protein>
    <recommendedName>
        <fullName evidence="6">Enhancer of polycomb-like protein</fullName>
    </recommendedName>
</protein>
<evidence type="ECO:0000313" key="10">
    <source>
        <dbReference type="Proteomes" id="UP000325081"/>
    </source>
</evidence>
<organism evidence="9 10">
    <name type="scientific">Striga asiatica</name>
    <name type="common">Asiatic witchweed</name>
    <name type="synonym">Buchnera asiatica</name>
    <dbReference type="NCBI Taxonomy" id="4170"/>
    <lineage>
        <taxon>Eukaryota</taxon>
        <taxon>Viridiplantae</taxon>
        <taxon>Streptophyta</taxon>
        <taxon>Embryophyta</taxon>
        <taxon>Tracheophyta</taxon>
        <taxon>Spermatophyta</taxon>
        <taxon>Magnoliopsida</taxon>
        <taxon>eudicotyledons</taxon>
        <taxon>Gunneridae</taxon>
        <taxon>Pentapetalae</taxon>
        <taxon>asterids</taxon>
        <taxon>lamiids</taxon>
        <taxon>Lamiales</taxon>
        <taxon>Orobanchaceae</taxon>
        <taxon>Buchnereae</taxon>
        <taxon>Striga</taxon>
    </lineage>
</organism>
<evidence type="ECO:0000259" key="8">
    <source>
        <dbReference type="Pfam" id="PF10513"/>
    </source>
</evidence>
<name>A0A5A7P6P3_STRAF</name>
<dbReference type="Pfam" id="PF10513">
    <property type="entry name" value="EPL1"/>
    <property type="match status" value="1"/>
</dbReference>
<comment type="caution">
    <text evidence="9">The sequence shown here is derived from an EMBL/GenBank/DDBJ whole genome shotgun (WGS) entry which is preliminary data.</text>
</comment>
<dbReference type="PANTHER" id="PTHR14898">
    <property type="entry name" value="ENHANCER OF POLYCOMB"/>
    <property type="match status" value="1"/>
</dbReference>
<evidence type="ECO:0000313" key="9">
    <source>
        <dbReference type="EMBL" id="GER28301.1"/>
    </source>
</evidence>
<dbReference type="GO" id="GO:0005634">
    <property type="term" value="C:nucleus"/>
    <property type="evidence" value="ECO:0007669"/>
    <property type="project" value="UniProtKB-SubCell"/>
</dbReference>
<keyword evidence="10" id="KW-1185">Reference proteome</keyword>
<accession>A0A5A7P6P3</accession>
<evidence type="ECO:0000256" key="7">
    <source>
        <dbReference type="SAM" id="MobiDB-lite"/>
    </source>
</evidence>
<feature type="region of interest" description="Disordered" evidence="7">
    <location>
        <begin position="357"/>
        <end position="376"/>
    </location>
</feature>
<gene>
    <name evidence="9" type="ORF">STAS_04094</name>
</gene>
<dbReference type="OrthoDB" id="435275at2759"/>
<dbReference type="InterPro" id="IPR019542">
    <property type="entry name" value="Enhancer_polycomb-like_N"/>
</dbReference>
<dbReference type="GO" id="GO:0006357">
    <property type="term" value="P:regulation of transcription by RNA polymerase II"/>
    <property type="evidence" value="ECO:0007669"/>
    <property type="project" value="InterPro"/>
</dbReference>
<evidence type="ECO:0000256" key="5">
    <source>
        <dbReference type="ARBA" id="ARBA00023242"/>
    </source>
</evidence>
<feature type="domain" description="Enhancer of polycomb-like N-terminal" evidence="8">
    <location>
        <begin position="525"/>
        <end position="608"/>
    </location>
</feature>
<evidence type="ECO:0000256" key="2">
    <source>
        <dbReference type="ARBA" id="ARBA00008035"/>
    </source>
</evidence>
<comment type="similarity">
    <text evidence="2 6">Belongs to the enhancer of polycomb family.</text>
</comment>
<dbReference type="Proteomes" id="UP000325081">
    <property type="component" value="Unassembled WGS sequence"/>
</dbReference>
<sequence length="781" mass="88998">MPSVGMRRNTRVFGAQVLRSGRRLWTKPQGSSKKVRIDHVENQWAELRKESTDIRESAVDSCKETKKESPNNGLADVEMQEIAPECGDVDVKNVDRMYGIVYKRKRKRAELGKVVLKEDRRCGKKFFRKQWRKRSKLDLSETCVVDRSSVIRVCELAVVVNGSSCRFGNLITCFLTKLLSYMSRVRIGIRRLSAFLVSKPICDAYSSGGVLFLQDSSNANNPVIRILSGSKSLIPTFSLNIFAIPTLFMHMQTRMSIRSAHLACFLIAPSVNIFEKDKKVTDMADCSETQSVTHSVDTYEKDDIFTETHSFDVPSCMEQQDSVELLPQVSSERIIRKELSQTTAAIGINKSALRPLKSRNSHHIQKRRSSLRRKKGRTHSGFRIQKSFATLATEIFRIKQENAKVKKFSELKCTVTQDMFVTGCSVNLLITEPDRCYREEGATVMLELSASKQWFLAVKEDGKKKYSLTVEKVMRASCTNRFSHATIWAVNSGLKLEFPNKHDWLIFKELYKECYERNILSPAASVIPVPGVQEVLGLAKMDFKPYVRPNSYIRMRDDELTRALAKKSPIYDMGSDDELWLAELNEEFCGGELITPESFESIIDALEKGSHCNPEENFDEQGFSDFCMHLERREVVEAIHGYWVKKRKQKRVALVKVFQLYHPRKTQVIPKSVLRKKRSFKRQASQVGRGKQRPTYPAIIPAERDTLEQQDNVHKVQEAKAAAERFEGLAILKRQKAQLLMANADLATYKAFVALRIAEAAQMAKHPENVHSFLPGPLAQS</sequence>
<dbReference type="EMBL" id="BKCP01002447">
    <property type="protein sequence ID" value="GER28301.1"/>
    <property type="molecule type" value="Genomic_DNA"/>
</dbReference>
<keyword evidence="5 6" id="KW-0539">Nucleus</keyword>
<comment type="subcellular location">
    <subcellularLocation>
        <location evidence="1 6">Nucleus</location>
    </subcellularLocation>
</comment>
<keyword evidence="4 6" id="KW-0804">Transcription</keyword>
<evidence type="ECO:0000256" key="4">
    <source>
        <dbReference type="ARBA" id="ARBA00023163"/>
    </source>
</evidence>
<proteinExistence type="inferred from homology"/>
<evidence type="ECO:0000256" key="6">
    <source>
        <dbReference type="RuleBase" id="RU361124"/>
    </source>
</evidence>
<keyword evidence="3 6" id="KW-0805">Transcription regulation</keyword>
<dbReference type="GO" id="GO:0035267">
    <property type="term" value="C:NuA4 histone acetyltransferase complex"/>
    <property type="evidence" value="ECO:0007669"/>
    <property type="project" value="InterPro"/>
</dbReference>